<dbReference type="EMBL" id="CP003879">
    <property type="protein sequence ID" value="AFU68170.1"/>
    <property type="molecule type" value="Genomic_DNA"/>
</dbReference>
<name>K4IRS3_PSYTT</name>
<dbReference type="AlphaFoldDB" id="K4IRS3"/>
<keyword evidence="2" id="KW-1185">Reference proteome</keyword>
<proteinExistence type="predicted"/>
<organism evidence="1 2">
    <name type="scientific">Psychroflexus torquis (strain ATCC 700755 / CIP 106069 / ACAM 623)</name>
    <dbReference type="NCBI Taxonomy" id="313595"/>
    <lineage>
        <taxon>Bacteria</taxon>
        <taxon>Pseudomonadati</taxon>
        <taxon>Bacteroidota</taxon>
        <taxon>Flavobacteriia</taxon>
        <taxon>Flavobacteriales</taxon>
        <taxon>Flavobacteriaceae</taxon>
        <taxon>Psychroflexus</taxon>
    </lineage>
</organism>
<reference evidence="1" key="1">
    <citation type="submission" date="2006-03" db="EMBL/GenBank/DDBJ databases">
        <authorList>
            <person name="Bowman J."/>
            <person name="Ferriera S."/>
            <person name="Johnson J."/>
            <person name="Kravitz S."/>
            <person name="Halpern A."/>
            <person name="Remington K."/>
            <person name="Beeson K."/>
            <person name="Tran B."/>
            <person name="Rogers Y.-H."/>
            <person name="Friedman R."/>
            <person name="Venter J.C."/>
        </authorList>
    </citation>
    <scope>NUCLEOTIDE SEQUENCE [LARGE SCALE GENOMIC DNA]</scope>
    <source>
        <strain evidence="1">ATCC 700755</strain>
    </source>
</reference>
<dbReference type="STRING" id="313595.P700755_001233"/>
<protein>
    <submittedName>
        <fullName evidence="1">Uncharacterized protein</fullName>
    </submittedName>
</protein>
<evidence type="ECO:0000313" key="1">
    <source>
        <dbReference type="EMBL" id="AFU68170.1"/>
    </source>
</evidence>
<evidence type="ECO:0000313" key="2">
    <source>
        <dbReference type="Proteomes" id="UP000008514"/>
    </source>
</evidence>
<sequence length="58" mass="6888">MYLFINTLKYYDLGSSEVFVFKNYLVNQIKEGEILVVEHAQTLRAMIDKHFIEGLYNK</sequence>
<dbReference type="KEGG" id="ptq:P700755_001233"/>
<accession>K4IRS3</accession>
<dbReference type="Proteomes" id="UP000008514">
    <property type="component" value="Chromosome"/>
</dbReference>
<dbReference type="HOGENOM" id="CLU_2976066_0_0_10"/>
<reference evidence="1" key="2">
    <citation type="submission" date="2012-09" db="EMBL/GenBank/DDBJ databases">
        <title>The complete sequence of Psychroflexus torquis an extreme psychrophile from sea-ice that is stimulated by light.</title>
        <authorList>
            <person name="Feng S."/>
            <person name="Powell S.M."/>
            <person name="Bowman J.P."/>
        </authorList>
    </citation>
    <scope>NUCLEOTIDE SEQUENCE [LARGE SCALE GENOMIC DNA]</scope>
    <source>
        <strain evidence="1">ATCC 700755</strain>
    </source>
</reference>
<gene>
    <name evidence="1" type="ordered locus">P700755_001233</name>
</gene>